<dbReference type="EMBL" id="RSCL01000057">
    <property type="protein sequence ID" value="RUS93605.1"/>
    <property type="molecule type" value="Genomic_DNA"/>
</dbReference>
<dbReference type="InterPro" id="IPR003018">
    <property type="entry name" value="GAF"/>
</dbReference>
<protein>
    <recommendedName>
        <fullName evidence="2">histidine kinase</fullName>
        <ecNumber evidence="2">2.7.13.3</ecNumber>
    </recommendedName>
</protein>
<reference evidence="8" key="1">
    <citation type="submission" date="2018-12" db="EMBL/GenBank/DDBJ databases">
        <authorList>
            <person name="Will S."/>
            <person name="Neumann-Schaal M."/>
            <person name="Henke P."/>
        </authorList>
    </citation>
    <scope>NUCLEOTIDE SEQUENCE</scope>
    <source>
        <strain evidence="8">PCC 7102</strain>
    </source>
</reference>
<dbReference type="Pfam" id="PF01590">
    <property type="entry name" value="GAF"/>
    <property type="match status" value="1"/>
</dbReference>
<evidence type="ECO:0000313" key="8">
    <source>
        <dbReference type="EMBL" id="RUS93605.1"/>
    </source>
</evidence>
<dbReference type="InterPro" id="IPR004358">
    <property type="entry name" value="Sig_transdc_His_kin-like_C"/>
</dbReference>
<organism evidence="8 9">
    <name type="scientific">Dulcicalothrix desertica PCC 7102</name>
    <dbReference type="NCBI Taxonomy" id="232991"/>
    <lineage>
        <taxon>Bacteria</taxon>
        <taxon>Bacillati</taxon>
        <taxon>Cyanobacteriota</taxon>
        <taxon>Cyanophyceae</taxon>
        <taxon>Nostocales</taxon>
        <taxon>Calotrichaceae</taxon>
        <taxon>Dulcicalothrix</taxon>
    </lineage>
</organism>
<dbReference type="Gene3D" id="1.10.287.130">
    <property type="match status" value="1"/>
</dbReference>
<sequence>MFACYGIMQCSIFNNYKSAYEFSNLGVKLSDKFNNLVQKTLTLEVMSGHISHWRQPLYLSHALTQEAYHAGLDCGEYQFASYTLLYQSYNRFYQGYNLQKYLEELDSYLTFSRKVKNQPAIDTIIGCQLILANLMHVDNLGKYKDEIEHFEDCKRRQITLFICPYLVLKSQVEYLFNRPQSALKYVLEAKNILADIPGVISVGEHNFYYSLILAAVYPNVTKQEQENYLSQINENQKQLRLMAENSSENFLHKYLLVEAELARIYGKLEAIELYDKAIFKAEENSFVQNEALASELAAKYWLAKGKEDFAQIYLRKAHHCYQIWGATRKVEDLETQYPDLAVAKASNTEQNTTLTTSYTSTNKTALDLITLLKTAQAISSEIVLEKLLASLIKILIENAGAETGFILFVEGEKLKIAASASVNYEQVIVFPKTSVDSFQSLPQTVINFVCSLQQDVILDNAAFSGKFTNDPYIVSRHLKSLLCIPIINQGKLISLLYLENNLITGAFTPERVEVLKILSAQAGIALENALLYSSVERKVWERTQELNEKTLRLEETLSQLQNTQTQLIQSEKMSSLGQLVAGVAHEINNPTSFIYSNIEPAKQYIDDLLLLIRLYQKHYPLPVAEIQTEVDSLDLDFVMSDLLRLLSSMKVGADRIKTIVQSLRNFSRMDEAEFKAVDIHEGIDSTLLILGHRLQKQSDRLQIKIIKEYGDLPLLECYAGQLNQVFMNILVNAVDALEDANIPEASICICTQKVDNNIVIKISDNGPGIPDNLQQRLFDPFFTTKDVGKNTGMGLSLSYQIVTQYHGGSLKCFSTVGNGASFVIEIPMRKNIPHS</sequence>
<gene>
    <name evidence="8" type="ORF">DSM106972_095950</name>
</gene>
<dbReference type="GO" id="GO:0000155">
    <property type="term" value="F:phosphorelay sensor kinase activity"/>
    <property type="evidence" value="ECO:0007669"/>
    <property type="project" value="InterPro"/>
</dbReference>
<dbReference type="InterPro" id="IPR029016">
    <property type="entry name" value="GAF-like_dom_sf"/>
</dbReference>
<dbReference type="SUPFAM" id="SSF55781">
    <property type="entry name" value="GAF domain-like"/>
    <property type="match status" value="1"/>
</dbReference>
<keyword evidence="5" id="KW-0902">Two-component regulatory system</keyword>
<dbReference type="EC" id="2.7.13.3" evidence="2"/>
<accession>A0A3S1A4N1</accession>
<evidence type="ECO:0000256" key="1">
    <source>
        <dbReference type="ARBA" id="ARBA00000085"/>
    </source>
</evidence>
<dbReference type="Pfam" id="PF02518">
    <property type="entry name" value="HATPase_c"/>
    <property type="match status" value="1"/>
</dbReference>
<name>A0A3S1A4N1_9CYAN</name>
<dbReference type="Gene3D" id="3.30.450.40">
    <property type="match status" value="1"/>
</dbReference>
<dbReference type="SUPFAM" id="SSF55874">
    <property type="entry name" value="ATPase domain of HSP90 chaperone/DNA topoisomerase II/histidine kinase"/>
    <property type="match status" value="1"/>
</dbReference>
<dbReference type="AlphaFoldDB" id="A0A3S1A4N1"/>
<dbReference type="InterPro" id="IPR003661">
    <property type="entry name" value="HisK_dim/P_dom"/>
</dbReference>
<feature type="coiled-coil region" evidence="6">
    <location>
        <begin position="543"/>
        <end position="573"/>
    </location>
</feature>
<dbReference type="PROSITE" id="PS50109">
    <property type="entry name" value="HIS_KIN"/>
    <property type="match status" value="1"/>
</dbReference>
<reference evidence="8" key="2">
    <citation type="journal article" date="2019" name="Genome Biol. Evol.">
        <title>Day and night: Metabolic profiles and evolutionary relationships of six axenic non-marine cyanobacteria.</title>
        <authorList>
            <person name="Will S.E."/>
            <person name="Henke P."/>
            <person name="Boedeker C."/>
            <person name="Huang S."/>
            <person name="Brinkmann H."/>
            <person name="Rohde M."/>
            <person name="Jarek M."/>
            <person name="Friedl T."/>
            <person name="Seufert S."/>
            <person name="Schumacher M."/>
            <person name="Overmann J."/>
            <person name="Neumann-Schaal M."/>
            <person name="Petersen J."/>
        </authorList>
    </citation>
    <scope>NUCLEOTIDE SEQUENCE [LARGE SCALE GENOMIC DNA]</scope>
    <source>
        <strain evidence="8">PCC 7102</strain>
    </source>
</reference>
<dbReference type="InterPro" id="IPR036097">
    <property type="entry name" value="HisK_dim/P_sf"/>
</dbReference>
<dbReference type="PRINTS" id="PR00344">
    <property type="entry name" value="BCTRLSENSOR"/>
</dbReference>
<dbReference type="InterPro" id="IPR003594">
    <property type="entry name" value="HATPase_dom"/>
</dbReference>
<dbReference type="SUPFAM" id="SSF47384">
    <property type="entry name" value="Homodimeric domain of signal transducing histidine kinase"/>
    <property type="match status" value="1"/>
</dbReference>
<dbReference type="InterPro" id="IPR005467">
    <property type="entry name" value="His_kinase_dom"/>
</dbReference>
<evidence type="ECO:0000259" key="7">
    <source>
        <dbReference type="PROSITE" id="PS50109"/>
    </source>
</evidence>
<keyword evidence="6" id="KW-0175">Coiled coil</keyword>
<dbReference type="PANTHER" id="PTHR43065">
    <property type="entry name" value="SENSOR HISTIDINE KINASE"/>
    <property type="match status" value="1"/>
</dbReference>
<dbReference type="PANTHER" id="PTHR43065:SF50">
    <property type="entry name" value="HISTIDINE KINASE"/>
    <property type="match status" value="1"/>
</dbReference>
<comment type="catalytic activity">
    <reaction evidence="1">
        <text>ATP + protein L-histidine = ADP + protein N-phospho-L-histidine.</text>
        <dbReference type="EC" id="2.7.13.3"/>
    </reaction>
</comment>
<keyword evidence="3" id="KW-0597">Phosphoprotein</keyword>
<keyword evidence="4" id="KW-0418">Kinase</keyword>
<dbReference type="SMART" id="SM00387">
    <property type="entry name" value="HATPase_c"/>
    <property type="match status" value="1"/>
</dbReference>
<evidence type="ECO:0000256" key="3">
    <source>
        <dbReference type="ARBA" id="ARBA00022553"/>
    </source>
</evidence>
<keyword evidence="9" id="KW-1185">Reference proteome</keyword>
<evidence type="ECO:0000256" key="5">
    <source>
        <dbReference type="ARBA" id="ARBA00023012"/>
    </source>
</evidence>
<evidence type="ECO:0000256" key="6">
    <source>
        <dbReference type="SAM" id="Coils"/>
    </source>
</evidence>
<comment type="caution">
    <text evidence="8">The sequence shown here is derived from an EMBL/GenBank/DDBJ whole genome shotgun (WGS) entry which is preliminary data.</text>
</comment>
<dbReference type="Proteomes" id="UP000271624">
    <property type="component" value="Unassembled WGS sequence"/>
</dbReference>
<evidence type="ECO:0000256" key="2">
    <source>
        <dbReference type="ARBA" id="ARBA00012438"/>
    </source>
</evidence>
<dbReference type="SMART" id="SM00065">
    <property type="entry name" value="GAF"/>
    <property type="match status" value="1"/>
</dbReference>
<keyword evidence="4" id="KW-0808">Transferase</keyword>
<dbReference type="InterPro" id="IPR036890">
    <property type="entry name" value="HATPase_C_sf"/>
</dbReference>
<feature type="domain" description="Histidine kinase" evidence="7">
    <location>
        <begin position="582"/>
        <end position="830"/>
    </location>
</feature>
<dbReference type="CDD" id="cd00082">
    <property type="entry name" value="HisKA"/>
    <property type="match status" value="1"/>
</dbReference>
<proteinExistence type="predicted"/>
<evidence type="ECO:0000313" key="9">
    <source>
        <dbReference type="Proteomes" id="UP000271624"/>
    </source>
</evidence>
<evidence type="ECO:0000256" key="4">
    <source>
        <dbReference type="ARBA" id="ARBA00022777"/>
    </source>
</evidence>
<dbReference type="Gene3D" id="3.30.565.10">
    <property type="entry name" value="Histidine kinase-like ATPase, C-terminal domain"/>
    <property type="match status" value="1"/>
</dbReference>